<reference evidence="5" key="1">
    <citation type="submission" date="2016-02" db="EMBL/GenBank/DDBJ databases">
        <authorList>
            <person name="Schultz-Johansen M."/>
            <person name="Glaring M.A."/>
            <person name="Bech P.K."/>
            <person name="Stougaard P."/>
        </authorList>
    </citation>
    <scope>NUCLEOTIDE SEQUENCE [LARGE SCALE GENOMIC DNA]</scope>
    <source>
        <strain evidence="5">S66</strain>
    </source>
</reference>
<dbReference type="InterPro" id="IPR005224">
    <property type="entry name" value="SfsA"/>
</dbReference>
<dbReference type="Pfam" id="PF17746">
    <property type="entry name" value="SfsA_N"/>
    <property type="match status" value="1"/>
</dbReference>
<evidence type="ECO:0000259" key="2">
    <source>
        <dbReference type="Pfam" id="PF03749"/>
    </source>
</evidence>
<evidence type="ECO:0000313" key="4">
    <source>
        <dbReference type="EMBL" id="KXI29709.1"/>
    </source>
</evidence>
<dbReference type="InterPro" id="IPR041465">
    <property type="entry name" value="SfsA_N"/>
</dbReference>
<dbReference type="FunFam" id="3.40.1350.60:FF:000001">
    <property type="entry name" value="Sugar fermentation stimulation protein A"/>
    <property type="match status" value="1"/>
</dbReference>
<comment type="caution">
    <text evidence="4">The sequence shown here is derived from an EMBL/GenBank/DDBJ whole genome shotgun (WGS) entry which is preliminary data.</text>
</comment>
<dbReference type="OrthoDB" id="9802365at2"/>
<dbReference type="PANTHER" id="PTHR30545:SF2">
    <property type="entry name" value="SUGAR FERMENTATION STIMULATION PROTEIN A"/>
    <property type="match status" value="1"/>
</dbReference>
<dbReference type="NCBIfam" id="TIGR00230">
    <property type="entry name" value="sfsA"/>
    <property type="match status" value="1"/>
</dbReference>
<name>A0A136A380_9ALTE</name>
<evidence type="ECO:0000313" key="5">
    <source>
        <dbReference type="Proteomes" id="UP000070299"/>
    </source>
</evidence>
<dbReference type="Proteomes" id="UP000070299">
    <property type="component" value="Unassembled WGS sequence"/>
</dbReference>
<dbReference type="InterPro" id="IPR040452">
    <property type="entry name" value="SfsA_C"/>
</dbReference>
<dbReference type="STRING" id="1799789.AX660_06615"/>
<sequence length="234" mass="26480">MFFETTLYQGRLIKRYKRFLADIELADGTLVTAHCANTGAMTGCAESGWQVWLSLSNNPKRKLAYSWELVQSDVGHYIGINTYRANELVAEALYNKLITELKNYETIRREVKLTHDNSRIDFMLSAPDLVDCFVEVKSVTLLQDQQGYFPDAVTQRGHKHLRALAELANQGKRAVLLFCVQHNGISSVKIADHIDPQYKHELEHALSSGVEVLVYSANISPEKILINQSLPFIL</sequence>
<gene>
    <name evidence="1" type="primary">sfsA</name>
    <name evidence="4" type="ORF">AX660_06615</name>
</gene>
<keyword evidence="5" id="KW-1185">Reference proteome</keyword>
<dbReference type="HAMAP" id="MF_00095">
    <property type="entry name" value="SfsA"/>
    <property type="match status" value="1"/>
</dbReference>
<dbReference type="Gene3D" id="3.40.1350.60">
    <property type="match status" value="1"/>
</dbReference>
<dbReference type="FunFam" id="2.40.50.580:FF:000001">
    <property type="entry name" value="Sugar fermentation stimulation protein A"/>
    <property type="match status" value="1"/>
</dbReference>
<accession>A0A136A380</accession>
<proteinExistence type="inferred from homology"/>
<dbReference type="Pfam" id="PF03749">
    <property type="entry name" value="SfsA"/>
    <property type="match status" value="1"/>
</dbReference>
<evidence type="ECO:0000256" key="1">
    <source>
        <dbReference type="HAMAP-Rule" id="MF_00095"/>
    </source>
</evidence>
<dbReference type="RefSeq" id="WP_068372685.1">
    <property type="nucleotide sequence ID" value="NZ_LSNE01000003.1"/>
</dbReference>
<dbReference type="CDD" id="cd22359">
    <property type="entry name" value="SfsA-like_bacterial"/>
    <property type="match status" value="1"/>
</dbReference>
<dbReference type="Gene3D" id="2.40.50.580">
    <property type="match status" value="1"/>
</dbReference>
<dbReference type="AlphaFoldDB" id="A0A136A380"/>
<dbReference type="PANTHER" id="PTHR30545">
    <property type="entry name" value="SUGAR FERMENTATION STIMULATION PROTEIN A"/>
    <property type="match status" value="1"/>
</dbReference>
<protein>
    <recommendedName>
        <fullName evidence="1">Sugar fermentation stimulation protein homolog</fullName>
    </recommendedName>
</protein>
<dbReference type="EMBL" id="LSNE01000003">
    <property type="protein sequence ID" value="KXI29709.1"/>
    <property type="molecule type" value="Genomic_DNA"/>
</dbReference>
<dbReference type="GO" id="GO:0003677">
    <property type="term" value="F:DNA binding"/>
    <property type="evidence" value="ECO:0007669"/>
    <property type="project" value="InterPro"/>
</dbReference>
<comment type="similarity">
    <text evidence="1">Belongs to the SfsA family.</text>
</comment>
<organism evidence="4 5">
    <name type="scientific">Paraglaciecola hydrolytica</name>
    <dbReference type="NCBI Taxonomy" id="1799789"/>
    <lineage>
        <taxon>Bacteria</taxon>
        <taxon>Pseudomonadati</taxon>
        <taxon>Pseudomonadota</taxon>
        <taxon>Gammaproteobacteria</taxon>
        <taxon>Alteromonadales</taxon>
        <taxon>Alteromonadaceae</taxon>
        <taxon>Paraglaciecola</taxon>
    </lineage>
</organism>
<evidence type="ECO:0000259" key="3">
    <source>
        <dbReference type="Pfam" id="PF17746"/>
    </source>
</evidence>
<feature type="domain" description="SfsA N-terminal OB" evidence="3">
    <location>
        <begin position="13"/>
        <end position="80"/>
    </location>
</feature>
<feature type="domain" description="Sugar fermentation stimulation protein C-terminal" evidence="2">
    <location>
        <begin position="84"/>
        <end position="222"/>
    </location>
</feature>